<dbReference type="HOGENOM" id="CLU_2692795_0_0_1"/>
<organism evidence="1 2">
    <name type="scientific">Theobroma cacao</name>
    <name type="common">Cacao</name>
    <name type="synonym">Cocoa</name>
    <dbReference type="NCBI Taxonomy" id="3641"/>
    <lineage>
        <taxon>Eukaryota</taxon>
        <taxon>Viridiplantae</taxon>
        <taxon>Streptophyta</taxon>
        <taxon>Embryophyta</taxon>
        <taxon>Tracheophyta</taxon>
        <taxon>Spermatophyta</taxon>
        <taxon>Magnoliopsida</taxon>
        <taxon>eudicotyledons</taxon>
        <taxon>Gunneridae</taxon>
        <taxon>Pentapetalae</taxon>
        <taxon>rosids</taxon>
        <taxon>malvids</taxon>
        <taxon>Malvales</taxon>
        <taxon>Malvaceae</taxon>
        <taxon>Byttnerioideae</taxon>
        <taxon>Theobroma</taxon>
    </lineage>
</organism>
<gene>
    <name evidence="1" type="ORF">TCM_033202</name>
</gene>
<sequence length="74" mass="8913">MSVNWDVTEVVMGPREVPGHDIKAIKEWATPKNMTKLRSFLRLANYYRRFVEGYSKRIVALTELLKKRQKWNWM</sequence>
<dbReference type="Gramene" id="EOY14050">
    <property type="protein sequence ID" value="EOY14050"/>
    <property type="gene ID" value="TCM_033202"/>
</dbReference>
<dbReference type="Gene3D" id="3.30.70.270">
    <property type="match status" value="1"/>
</dbReference>
<dbReference type="SUPFAM" id="SSF56672">
    <property type="entry name" value="DNA/RNA polymerases"/>
    <property type="match status" value="1"/>
</dbReference>
<dbReference type="InterPro" id="IPR043502">
    <property type="entry name" value="DNA/RNA_pol_sf"/>
</dbReference>
<accession>A0A061F9L1</accession>
<evidence type="ECO:0000313" key="1">
    <source>
        <dbReference type="EMBL" id="EOY14050.1"/>
    </source>
</evidence>
<evidence type="ECO:0000313" key="2">
    <source>
        <dbReference type="Proteomes" id="UP000026915"/>
    </source>
</evidence>
<dbReference type="PANTHER" id="PTHR33064">
    <property type="entry name" value="POL PROTEIN"/>
    <property type="match status" value="1"/>
</dbReference>
<evidence type="ECO:0008006" key="3">
    <source>
        <dbReference type="Google" id="ProtNLM"/>
    </source>
</evidence>
<dbReference type="Proteomes" id="UP000026915">
    <property type="component" value="Chromosome 7"/>
</dbReference>
<keyword evidence="2" id="KW-1185">Reference proteome</keyword>
<dbReference type="OMA" id="ATPKNMT"/>
<reference evidence="1 2" key="1">
    <citation type="journal article" date="2013" name="Genome Biol.">
        <title>The genome sequence of the most widely cultivated cacao type and its use to identify candidate genes regulating pod color.</title>
        <authorList>
            <person name="Motamayor J.C."/>
            <person name="Mockaitis K."/>
            <person name="Schmutz J."/>
            <person name="Haiminen N."/>
            <person name="Iii D.L."/>
            <person name="Cornejo O."/>
            <person name="Findley S.D."/>
            <person name="Zheng P."/>
            <person name="Utro F."/>
            <person name="Royaert S."/>
            <person name="Saski C."/>
            <person name="Jenkins J."/>
            <person name="Podicheti R."/>
            <person name="Zhao M."/>
            <person name="Scheffler B.E."/>
            <person name="Stack J.C."/>
            <person name="Feltus F.A."/>
            <person name="Mustiga G.M."/>
            <person name="Amores F."/>
            <person name="Phillips W."/>
            <person name="Marelli J.P."/>
            <person name="May G.D."/>
            <person name="Shapiro H."/>
            <person name="Ma J."/>
            <person name="Bustamante C.D."/>
            <person name="Schnell R.J."/>
            <person name="Main D."/>
            <person name="Gilbert D."/>
            <person name="Parida L."/>
            <person name="Kuhn D.N."/>
        </authorList>
    </citation>
    <scope>NUCLEOTIDE SEQUENCE [LARGE SCALE GENOMIC DNA]</scope>
    <source>
        <strain evidence="2">cv. Matina 1-6</strain>
    </source>
</reference>
<name>A0A061F9L1_THECC</name>
<dbReference type="AlphaFoldDB" id="A0A061F9L1"/>
<dbReference type="PANTHER" id="PTHR33064:SF37">
    <property type="entry name" value="RIBONUCLEASE H"/>
    <property type="match status" value="1"/>
</dbReference>
<dbReference type="InterPro" id="IPR043128">
    <property type="entry name" value="Rev_trsase/Diguanyl_cyclase"/>
</dbReference>
<protein>
    <recommendedName>
        <fullName evidence="3">Reverse transcriptase domain-containing protein</fullName>
    </recommendedName>
</protein>
<dbReference type="EMBL" id="CM001885">
    <property type="protein sequence ID" value="EOY14050.1"/>
    <property type="molecule type" value="Genomic_DNA"/>
</dbReference>
<proteinExistence type="predicted"/>
<dbReference type="InterPro" id="IPR051320">
    <property type="entry name" value="Viral_Replic_Matur_Polypro"/>
</dbReference>